<evidence type="ECO:0000259" key="3">
    <source>
        <dbReference type="SMART" id="SM00642"/>
    </source>
</evidence>
<dbReference type="Gene3D" id="3.20.20.80">
    <property type="entry name" value="Glycosidases"/>
    <property type="match status" value="2"/>
</dbReference>
<evidence type="ECO:0000256" key="2">
    <source>
        <dbReference type="ARBA" id="ARBA00023180"/>
    </source>
</evidence>
<dbReference type="Proteomes" id="UP000252586">
    <property type="component" value="Unassembled WGS sequence"/>
</dbReference>
<keyword evidence="5" id="KW-1185">Reference proteome</keyword>
<dbReference type="FunFam" id="3.90.400.10:FF:000001">
    <property type="entry name" value="Maltase A3, isoform A"/>
    <property type="match status" value="1"/>
</dbReference>
<dbReference type="STRING" id="1210090.GCA_001613185_04875"/>
<dbReference type="SMART" id="SM00642">
    <property type="entry name" value="Aamy"/>
    <property type="match status" value="1"/>
</dbReference>
<evidence type="ECO:0000313" key="5">
    <source>
        <dbReference type="Proteomes" id="UP000252586"/>
    </source>
</evidence>
<organism evidence="4 5">
    <name type="scientific">Nocardia puris</name>
    <dbReference type="NCBI Taxonomy" id="208602"/>
    <lineage>
        <taxon>Bacteria</taxon>
        <taxon>Bacillati</taxon>
        <taxon>Actinomycetota</taxon>
        <taxon>Actinomycetes</taxon>
        <taxon>Mycobacteriales</taxon>
        <taxon>Nocardiaceae</taxon>
        <taxon>Nocardia</taxon>
    </lineage>
</organism>
<gene>
    <name evidence="4" type="ORF">DFR74_11938</name>
</gene>
<protein>
    <submittedName>
        <fullName evidence="4">Alpha-glucosidase</fullName>
    </submittedName>
</protein>
<dbReference type="Pfam" id="PF00128">
    <property type="entry name" value="Alpha-amylase"/>
    <property type="match status" value="1"/>
</dbReference>
<dbReference type="PANTHER" id="PTHR10357">
    <property type="entry name" value="ALPHA-AMYLASE FAMILY MEMBER"/>
    <property type="match status" value="1"/>
</dbReference>
<dbReference type="EMBL" id="QNRE01000019">
    <property type="protein sequence ID" value="RBO83116.1"/>
    <property type="molecule type" value="Genomic_DNA"/>
</dbReference>
<accession>A0A366CZI2</accession>
<name>A0A366CZI2_9NOCA</name>
<proteinExistence type="inferred from homology"/>
<sequence>MGNRPRREEYVGGLWHYSGVTATPDESAPESRDDRPWWRSAVFYQVYPRSFADSNGDGVGDLGGLRERLGYLELLGVDALWICPVMRSPMADGGYDVSDPRDIDPLFGGLAAMEALIAEAHDRGIKVTMDLVPNHTSDAHPWFTAALAAAPGSPERARYLFRDGRGPDGAEPPNNWPSIFGGPAWTRITEPDGTPGQWYLHIFAPEQPDLNWENPEVVADFEQTLRFWLDRGVDGFRIDVAHGMAKPEGLPDMREVSTKMLIHDDDDPRFNNPGVHEIHRRIRKVVGEYPHAVTIGEVWVDDNTRFGEYVRPDELHLAFNFRLAEAEFTAESVRDAIENSLAAVEPVGASPTWTLSNHDIAREVTRYGGGERGVARARAMVLVELALPGSVFLYNGAELGLPNVDDLPEDVLQDPVWERSGHTDRGRDGCRVPIPWEGDRPPFGFTEGETSWLPIPPDWSGLTVEAQLEQLGSTLSLYRMAIELRGRREEFAGSRVEWYGSPEGCLAFRRPGGLTCVLNAGSRPIALPPGEPLLVSAPLADGKLPPDAAAWLV</sequence>
<evidence type="ECO:0000256" key="1">
    <source>
        <dbReference type="ARBA" id="ARBA00008061"/>
    </source>
</evidence>
<dbReference type="GO" id="GO:0016853">
    <property type="term" value="F:isomerase activity"/>
    <property type="evidence" value="ECO:0007669"/>
    <property type="project" value="UniProtKB-KW"/>
</dbReference>
<comment type="caution">
    <text evidence="4">The sequence shown here is derived from an EMBL/GenBank/DDBJ whole genome shotgun (WGS) entry which is preliminary data.</text>
</comment>
<dbReference type="GO" id="GO:0004556">
    <property type="term" value="F:alpha-amylase activity"/>
    <property type="evidence" value="ECO:0007669"/>
    <property type="project" value="TreeGrafter"/>
</dbReference>
<dbReference type="InterPro" id="IPR045857">
    <property type="entry name" value="O16G_dom_2"/>
</dbReference>
<comment type="similarity">
    <text evidence="1">Belongs to the glycosyl hydrolase 13 family.</text>
</comment>
<dbReference type="AlphaFoldDB" id="A0A366CZI2"/>
<dbReference type="InterPro" id="IPR017853">
    <property type="entry name" value="GH"/>
</dbReference>
<keyword evidence="2" id="KW-0325">Glycoprotein</keyword>
<dbReference type="Gene3D" id="3.90.400.10">
    <property type="entry name" value="Oligo-1,6-glucosidase, Domain 2"/>
    <property type="match status" value="1"/>
</dbReference>
<reference evidence="4 5" key="1">
    <citation type="submission" date="2018-06" db="EMBL/GenBank/DDBJ databases">
        <title>Genomic Encyclopedia of Type Strains, Phase IV (KMG-IV): sequencing the most valuable type-strain genomes for metagenomic binning, comparative biology and taxonomic classification.</title>
        <authorList>
            <person name="Goeker M."/>
        </authorList>
    </citation>
    <scope>NUCLEOTIDE SEQUENCE [LARGE SCALE GENOMIC DNA]</scope>
    <source>
        <strain evidence="4 5">DSM 44599</strain>
    </source>
</reference>
<dbReference type="CDD" id="cd11332">
    <property type="entry name" value="AmyAc_OligoGlu_TS"/>
    <property type="match status" value="1"/>
</dbReference>
<dbReference type="PANTHER" id="PTHR10357:SF179">
    <property type="entry name" value="NEUTRAL AND BASIC AMINO ACID TRANSPORT PROTEIN RBAT"/>
    <property type="match status" value="1"/>
</dbReference>
<dbReference type="InterPro" id="IPR006047">
    <property type="entry name" value="GH13_cat_dom"/>
</dbReference>
<evidence type="ECO:0000313" key="4">
    <source>
        <dbReference type="EMBL" id="RBO83116.1"/>
    </source>
</evidence>
<feature type="domain" description="Glycosyl hydrolase family 13 catalytic" evidence="3">
    <location>
        <begin position="45"/>
        <end position="431"/>
    </location>
</feature>
<dbReference type="GO" id="GO:0009313">
    <property type="term" value="P:oligosaccharide catabolic process"/>
    <property type="evidence" value="ECO:0007669"/>
    <property type="project" value="TreeGrafter"/>
</dbReference>
<dbReference type="SUPFAM" id="SSF51445">
    <property type="entry name" value="(Trans)glycosidases"/>
    <property type="match status" value="1"/>
</dbReference>